<sequence>MTSIKVGIHDSSTPFKFAPSAPKPISNLKNRSELEKCGAEGLASEQSGYTSFHFDSQAKNQKGISLCVLGIGARSAKRKSKMGSRIGVIGSGWICFAWSRRE</sequence>
<reference evidence="1 2" key="1">
    <citation type="journal article" date="2019" name="Sci. Rep.">
        <title>Orb-weaving spider Araneus ventricosus genome elucidates the spidroin gene catalogue.</title>
        <authorList>
            <person name="Kono N."/>
            <person name="Nakamura H."/>
            <person name="Ohtoshi R."/>
            <person name="Moran D.A.P."/>
            <person name="Shinohara A."/>
            <person name="Yoshida Y."/>
            <person name="Fujiwara M."/>
            <person name="Mori M."/>
            <person name="Tomita M."/>
            <person name="Arakawa K."/>
        </authorList>
    </citation>
    <scope>NUCLEOTIDE SEQUENCE [LARGE SCALE GENOMIC DNA]</scope>
</reference>
<dbReference type="EMBL" id="BGPR01014904">
    <property type="protein sequence ID" value="GBN67192.1"/>
    <property type="molecule type" value="Genomic_DNA"/>
</dbReference>
<comment type="caution">
    <text evidence="1">The sequence shown here is derived from an EMBL/GenBank/DDBJ whole genome shotgun (WGS) entry which is preliminary data.</text>
</comment>
<proteinExistence type="predicted"/>
<evidence type="ECO:0000313" key="2">
    <source>
        <dbReference type="Proteomes" id="UP000499080"/>
    </source>
</evidence>
<keyword evidence="2" id="KW-1185">Reference proteome</keyword>
<evidence type="ECO:0000313" key="1">
    <source>
        <dbReference type="EMBL" id="GBN67192.1"/>
    </source>
</evidence>
<dbReference type="Proteomes" id="UP000499080">
    <property type="component" value="Unassembled WGS sequence"/>
</dbReference>
<organism evidence="1 2">
    <name type="scientific">Araneus ventricosus</name>
    <name type="common">Orbweaver spider</name>
    <name type="synonym">Epeira ventricosa</name>
    <dbReference type="NCBI Taxonomy" id="182803"/>
    <lineage>
        <taxon>Eukaryota</taxon>
        <taxon>Metazoa</taxon>
        <taxon>Ecdysozoa</taxon>
        <taxon>Arthropoda</taxon>
        <taxon>Chelicerata</taxon>
        <taxon>Arachnida</taxon>
        <taxon>Araneae</taxon>
        <taxon>Araneomorphae</taxon>
        <taxon>Entelegynae</taxon>
        <taxon>Araneoidea</taxon>
        <taxon>Araneidae</taxon>
        <taxon>Araneus</taxon>
    </lineage>
</organism>
<name>A0A4Y2QUY0_ARAVE</name>
<dbReference type="AlphaFoldDB" id="A0A4Y2QUY0"/>
<gene>
    <name evidence="1" type="ORF">AVEN_160588_1</name>
</gene>
<protein>
    <submittedName>
        <fullName evidence="1">Uncharacterized protein</fullName>
    </submittedName>
</protein>
<accession>A0A4Y2QUY0</accession>